<dbReference type="FunFam" id="3.40.50.720:FF:000084">
    <property type="entry name" value="Short-chain dehydrogenase reductase"/>
    <property type="match status" value="1"/>
</dbReference>
<dbReference type="EMBL" id="CM001403">
    <property type="protein sequence ID" value="EHQ24817.1"/>
    <property type="molecule type" value="Genomic_DNA"/>
</dbReference>
<proteinExistence type="inferred from homology"/>
<keyword evidence="4" id="KW-1185">Reference proteome</keyword>
<dbReference type="NCBIfam" id="NF005559">
    <property type="entry name" value="PRK07231.1"/>
    <property type="match status" value="1"/>
</dbReference>
<dbReference type="SUPFAM" id="SSF51735">
    <property type="entry name" value="NAD(P)-binding Rossmann-fold domains"/>
    <property type="match status" value="1"/>
</dbReference>
<dbReference type="Proteomes" id="UP000002774">
    <property type="component" value="Chromosome"/>
</dbReference>
<name>H1Y481_9SPHI</name>
<comment type="similarity">
    <text evidence="1">Belongs to the short-chain dehydrogenases/reductases (SDR) family.</text>
</comment>
<dbReference type="PRINTS" id="PR00081">
    <property type="entry name" value="GDHRDH"/>
</dbReference>
<accession>H1Y481</accession>
<organism evidence="3 4">
    <name type="scientific">Mucilaginibacter paludis DSM 18603</name>
    <dbReference type="NCBI Taxonomy" id="714943"/>
    <lineage>
        <taxon>Bacteria</taxon>
        <taxon>Pseudomonadati</taxon>
        <taxon>Bacteroidota</taxon>
        <taxon>Sphingobacteriia</taxon>
        <taxon>Sphingobacteriales</taxon>
        <taxon>Sphingobacteriaceae</taxon>
        <taxon>Mucilaginibacter</taxon>
    </lineage>
</organism>
<evidence type="ECO:0000313" key="3">
    <source>
        <dbReference type="EMBL" id="EHQ24817.1"/>
    </source>
</evidence>
<sequence length="302" mass="31986">MTPPAVIFHHAIISKISILTVDNPIMTTTNFVLDTFLRYLQLNFDLIKSKKMGNQLENKIVIVTGASKGIGAGIAKQMGAAGAKVVVNYASSKSDADAVVNEIMQAGGTAIALQGDMSKQADVKALFQQTLQSFGRLDALVNNAGIYEFALLEHFSEDSYRRIFDINVLGILLTSQEAVKAFGDHGGSIINISSYAGNRPDPYSLVYGASKGAVNSITTSLSQELGSKQIRVNAIQPGGVLTEGVQKFGATAESEPVKQMISKSALGRMATPADIGKMAVFLASDQSAIVTGQFIEVSGGYK</sequence>
<dbReference type="InterPro" id="IPR020904">
    <property type="entry name" value="Sc_DH/Rdtase_CS"/>
</dbReference>
<dbReference type="STRING" id="714943.Mucpa_0629"/>
<dbReference type="Gene3D" id="3.40.50.720">
    <property type="entry name" value="NAD(P)-binding Rossmann-like Domain"/>
    <property type="match status" value="1"/>
</dbReference>
<dbReference type="PROSITE" id="PS00061">
    <property type="entry name" value="ADH_SHORT"/>
    <property type="match status" value="1"/>
</dbReference>
<gene>
    <name evidence="3" type="ORF">Mucpa_0629</name>
</gene>
<evidence type="ECO:0000256" key="2">
    <source>
        <dbReference type="ARBA" id="ARBA00023002"/>
    </source>
</evidence>
<dbReference type="HOGENOM" id="CLU_010194_1_3_10"/>
<dbReference type="AlphaFoldDB" id="H1Y481"/>
<evidence type="ECO:0000313" key="4">
    <source>
        <dbReference type="Proteomes" id="UP000002774"/>
    </source>
</evidence>
<dbReference type="PRINTS" id="PR00080">
    <property type="entry name" value="SDRFAMILY"/>
</dbReference>
<dbReference type="GO" id="GO:0016491">
    <property type="term" value="F:oxidoreductase activity"/>
    <property type="evidence" value="ECO:0007669"/>
    <property type="project" value="UniProtKB-KW"/>
</dbReference>
<dbReference type="InterPro" id="IPR036291">
    <property type="entry name" value="NAD(P)-bd_dom_sf"/>
</dbReference>
<dbReference type="PANTHER" id="PTHR43639">
    <property type="entry name" value="OXIDOREDUCTASE, SHORT-CHAIN DEHYDROGENASE/REDUCTASE FAMILY (AFU_ORTHOLOGUE AFUA_5G02870)"/>
    <property type="match status" value="1"/>
</dbReference>
<dbReference type="InterPro" id="IPR002347">
    <property type="entry name" value="SDR_fam"/>
</dbReference>
<dbReference type="Pfam" id="PF13561">
    <property type="entry name" value="adh_short_C2"/>
    <property type="match status" value="1"/>
</dbReference>
<dbReference type="PANTHER" id="PTHR43639:SF1">
    <property type="entry name" value="SHORT-CHAIN DEHYDROGENASE_REDUCTASE FAMILY PROTEIN"/>
    <property type="match status" value="1"/>
</dbReference>
<dbReference type="eggNOG" id="COG1028">
    <property type="taxonomic scope" value="Bacteria"/>
</dbReference>
<reference evidence="3" key="1">
    <citation type="submission" date="2011-09" db="EMBL/GenBank/DDBJ databases">
        <title>The permanent draft genome of Mucilaginibacter paludis DSM 18603.</title>
        <authorList>
            <consortium name="US DOE Joint Genome Institute (JGI-PGF)"/>
            <person name="Lucas S."/>
            <person name="Han J."/>
            <person name="Lapidus A."/>
            <person name="Bruce D."/>
            <person name="Goodwin L."/>
            <person name="Pitluck S."/>
            <person name="Peters L."/>
            <person name="Kyrpides N."/>
            <person name="Mavromatis K."/>
            <person name="Ivanova N."/>
            <person name="Mikhailova N."/>
            <person name="Held B."/>
            <person name="Detter J.C."/>
            <person name="Tapia R."/>
            <person name="Han C."/>
            <person name="Land M."/>
            <person name="Hauser L."/>
            <person name="Markowitz V."/>
            <person name="Cheng J.-F."/>
            <person name="Hugenholtz P."/>
            <person name="Woyke T."/>
            <person name="Wu D."/>
            <person name="Tindall B."/>
            <person name="Brambilla E."/>
            <person name="Klenk H.-P."/>
            <person name="Eisen J.A."/>
        </authorList>
    </citation>
    <scope>NUCLEOTIDE SEQUENCE [LARGE SCALE GENOMIC DNA]</scope>
    <source>
        <strain evidence="3">DSM 18603</strain>
    </source>
</reference>
<evidence type="ECO:0000256" key="1">
    <source>
        <dbReference type="ARBA" id="ARBA00006484"/>
    </source>
</evidence>
<protein>
    <submittedName>
        <fullName evidence="3">Short-chain dehydrogenase/reductase SDR</fullName>
    </submittedName>
</protein>
<keyword evidence="2" id="KW-0560">Oxidoreductase</keyword>